<gene>
    <name evidence="1" type="ORF">DERYTH_LOCUS9570</name>
</gene>
<sequence length="68" mass="7391">PETVKSLRGVVCLERAGRILGVVVGNSFTDGAVDEAEKSSSYPIILTTMNHIHTTFLNLTLDITTQPY</sequence>
<comment type="caution">
    <text evidence="1">The sequence shown here is derived from an EMBL/GenBank/DDBJ whole genome shotgun (WGS) entry which is preliminary data.</text>
</comment>
<feature type="non-terminal residue" evidence="1">
    <location>
        <position position="1"/>
    </location>
</feature>
<accession>A0A9N9GWD3</accession>
<dbReference type="AlphaFoldDB" id="A0A9N9GWD3"/>
<protein>
    <submittedName>
        <fullName evidence="1">27794_t:CDS:1</fullName>
    </submittedName>
</protein>
<keyword evidence="2" id="KW-1185">Reference proteome</keyword>
<evidence type="ECO:0000313" key="1">
    <source>
        <dbReference type="EMBL" id="CAG8639341.1"/>
    </source>
</evidence>
<name>A0A9N9GWD3_9GLOM</name>
<dbReference type="OrthoDB" id="10475061at2759"/>
<reference evidence="1" key="1">
    <citation type="submission" date="2021-06" db="EMBL/GenBank/DDBJ databases">
        <authorList>
            <person name="Kallberg Y."/>
            <person name="Tangrot J."/>
            <person name="Rosling A."/>
        </authorList>
    </citation>
    <scope>NUCLEOTIDE SEQUENCE</scope>
    <source>
        <strain evidence="1">MA453B</strain>
    </source>
</reference>
<proteinExistence type="predicted"/>
<evidence type="ECO:0000313" key="2">
    <source>
        <dbReference type="Proteomes" id="UP000789405"/>
    </source>
</evidence>
<dbReference type="Proteomes" id="UP000789405">
    <property type="component" value="Unassembled WGS sequence"/>
</dbReference>
<dbReference type="EMBL" id="CAJVPY010005274">
    <property type="protein sequence ID" value="CAG8639341.1"/>
    <property type="molecule type" value="Genomic_DNA"/>
</dbReference>
<organism evidence="1 2">
    <name type="scientific">Dentiscutata erythropus</name>
    <dbReference type="NCBI Taxonomy" id="1348616"/>
    <lineage>
        <taxon>Eukaryota</taxon>
        <taxon>Fungi</taxon>
        <taxon>Fungi incertae sedis</taxon>
        <taxon>Mucoromycota</taxon>
        <taxon>Glomeromycotina</taxon>
        <taxon>Glomeromycetes</taxon>
        <taxon>Diversisporales</taxon>
        <taxon>Gigasporaceae</taxon>
        <taxon>Dentiscutata</taxon>
    </lineage>
</organism>